<evidence type="ECO:0000259" key="1">
    <source>
        <dbReference type="Pfam" id="PF10395"/>
    </source>
</evidence>
<dbReference type="Proteomes" id="UP001161757">
    <property type="component" value="Unassembled WGS sequence"/>
</dbReference>
<proteinExistence type="predicted"/>
<dbReference type="SUPFAM" id="SSF50969">
    <property type="entry name" value="YVTN repeat-like/Quinoprotein amine dehydrogenase"/>
    <property type="match status" value="1"/>
</dbReference>
<sequence length="897" mass="97831">MMELTAPIVLAKLPRTTKPDATTEFGSVYSVRDDGVKKRRKEICIAIDGDSLSIYEVQDGKVLVSYPIPPSSSFSGPPCSIRSSADGQAYRTTYCTIKRGDLQIQSFQTYEGQPQSTKTRTSSKLRDQQSPAVYLEFVPKSTGGQVLLVQQNGTLNVFSDDLTTALLDQSLQPSGHGAIHVLAVHHLTSHEAQKTILRNRPDLRAEPSPETSYLAVAYERKDDKKVIYAVFSIGTASSNVALPELSIRPLFEHQLGLGTQEPSSAGSKEMSCSFSPSASHLYVRNGASFFSYDVSRLVPVEVASLHTGVTGSHEIMAISPAFAICSFQDALRLYDVKYQSVQAYIDMRKTNLKRKRIRMTSEFQSGPIDFVTYFANSARVIGRRRHQLLAIDVNLAGSSKRMLNLGSKLLHNIGRGISDPELTSQSSNNLAISTIGTAATLAAPSAEWQNLRKRLDQLAQAGDVAGFEDAFVDTVRQDSFSATISPKMIDGLPATRLAVPDYKINYLISKLFHVDTGASGPKDDLAGATKALRIQLPSFRLVAWLSHVGLLSTRSVERALAADLGGADTLAAGSVTHALLAADPEKGLLMECLGNGFSPYVEEQAAIVQILIEQALALFSEAGTSHIDKSTGEEEAVERSNLTSELDVQKLSTSTSDGTWLPSQVQRALILALDRFGSAANSRISKCLRDMFTQTEVLALVQFLRQQLFQGGHTRSYQSQSTTEPEVKESLPTVRLDAIVRILSSCIDAIGPLGFYGGMDHEDFVGNIVPDLVTEITHAQQSLEDVTELQGILREVLRYQESLQKHRDAGARMLQSGPRAGSEQEAGTIVTLYSEAAEGPDGLRTLDGLPLSLRVENVVNPTKVRKGGGQTSKRSVREMNMLERRQKGQYSFERLVL</sequence>
<reference evidence="2" key="1">
    <citation type="submission" date="2023-01" db="EMBL/GenBank/DDBJ databases">
        <title>Exophiala dermititidis isolated from Cystic Fibrosis Patient.</title>
        <authorList>
            <person name="Kurbessoian T."/>
            <person name="Crocker A."/>
            <person name="Murante D."/>
            <person name="Hogan D.A."/>
            <person name="Stajich J.E."/>
        </authorList>
    </citation>
    <scope>NUCLEOTIDE SEQUENCE</scope>
    <source>
        <strain evidence="2">Ex8</strain>
    </source>
</reference>
<dbReference type="EMBL" id="JAJGCB010000002">
    <property type="protein sequence ID" value="KAJ8994673.1"/>
    <property type="molecule type" value="Genomic_DNA"/>
</dbReference>
<gene>
    <name evidence="2" type="ORF">HRR80_001378</name>
</gene>
<feature type="domain" description="Utp8 beta-propeller" evidence="1">
    <location>
        <begin position="2"/>
        <end position="352"/>
    </location>
</feature>
<evidence type="ECO:0000313" key="2">
    <source>
        <dbReference type="EMBL" id="KAJ8994673.1"/>
    </source>
</evidence>
<name>A0AAN6F0P8_EXODE</name>
<dbReference type="AlphaFoldDB" id="A0AAN6F0P8"/>
<organism evidence="2 3">
    <name type="scientific">Exophiala dermatitidis</name>
    <name type="common">Black yeast-like fungus</name>
    <name type="synonym">Wangiella dermatitidis</name>
    <dbReference type="NCBI Taxonomy" id="5970"/>
    <lineage>
        <taxon>Eukaryota</taxon>
        <taxon>Fungi</taxon>
        <taxon>Dikarya</taxon>
        <taxon>Ascomycota</taxon>
        <taxon>Pezizomycotina</taxon>
        <taxon>Eurotiomycetes</taxon>
        <taxon>Chaetothyriomycetidae</taxon>
        <taxon>Chaetothyriales</taxon>
        <taxon>Herpotrichiellaceae</taxon>
        <taxon>Exophiala</taxon>
    </lineage>
</organism>
<dbReference type="Pfam" id="PF10395">
    <property type="entry name" value="Utp8_b_propeller"/>
    <property type="match status" value="1"/>
</dbReference>
<comment type="caution">
    <text evidence="2">The sequence shown here is derived from an EMBL/GenBank/DDBJ whole genome shotgun (WGS) entry which is preliminary data.</text>
</comment>
<protein>
    <recommendedName>
        <fullName evidence="1">Utp8 beta-propeller domain-containing protein</fullName>
    </recommendedName>
</protein>
<dbReference type="InterPro" id="IPR018843">
    <property type="entry name" value="Utp8_b-prop"/>
</dbReference>
<dbReference type="InterPro" id="IPR011044">
    <property type="entry name" value="Quino_amine_DH_bsu"/>
</dbReference>
<evidence type="ECO:0000313" key="3">
    <source>
        <dbReference type="Proteomes" id="UP001161757"/>
    </source>
</evidence>
<accession>A0AAN6F0P8</accession>